<keyword evidence="2" id="KW-0732">Signal</keyword>
<comment type="caution">
    <text evidence="3">The sequence shown here is derived from an EMBL/GenBank/DDBJ whole genome shotgun (WGS) entry which is preliminary data.</text>
</comment>
<evidence type="ECO:0000256" key="2">
    <source>
        <dbReference type="SAM" id="SignalP"/>
    </source>
</evidence>
<feature type="region of interest" description="Disordered" evidence="1">
    <location>
        <begin position="70"/>
        <end position="97"/>
    </location>
</feature>
<organism evidence="3 4">
    <name type="scientific">Colletotrichum phormii</name>
    <dbReference type="NCBI Taxonomy" id="359342"/>
    <lineage>
        <taxon>Eukaryota</taxon>
        <taxon>Fungi</taxon>
        <taxon>Dikarya</taxon>
        <taxon>Ascomycota</taxon>
        <taxon>Pezizomycotina</taxon>
        <taxon>Sordariomycetes</taxon>
        <taxon>Hypocreomycetidae</taxon>
        <taxon>Glomerellales</taxon>
        <taxon>Glomerellaceae</taxon>
        <taxon>Colletotrichum</taxon>
        <taxon>Colletotrichum acutatum species complex</taxon>
    </lineage>
</organism>
<gene>
    <name evidence="3" type="ORF">BDP81DRAFT_433695</name>
</gene>
<proteinExistence type="predicted"/>
<dbReference type="Proteomes" id="UP001243989">
    <property type="component" value="Unassembled WGS sequence"/>
</dbReference>
<evidence type="ECO:0000313" key="3">
    <source>
        <dbReference type="EMBL" id="KAK1634109.1"/>
    </source>
</evidence>
<dbReference type="RefSeq" id="XP_060442716.1">
    <property type="nucleotide sequence ID" value="XM_060590883.1"/>
</dbReference>
<feature type="signal peptide" evidence="2">
    <location>
        <begin position="1"/>
        <end position="34"/>
    </location>
</feature>
<sequence length="97" mass="10398">MRKSCGRLSKGQGRGVWSFTLVPFFVLSFPRSEADPSTGGRRMELMDSWSMETGERKFWVVVVAVGSAARGSGDRGMKMSGIPNGNGSSGVYGPGVY</sequence>
<accession>A0AAI9ZNY1</accession>
<name>A0AAI9ZNY1_9PEZI</name>
<keyword evidence="4" id="KW-1185">Reference proteome</keyword>
<evidence type="ECO:0008006" key="5">
    <source>
        <dbReference type="Google" id="ProtNLM"/>
    </source>
</evidence>
<evidence type="ECO:0000256" key="1">
    <source>
        <dbReference type="SAM" id="MobiDB-lite"/>
    </source>
</evidence>
<dbReference type="EMBL" id="JAHMHQ010000016">
    <property type="protein sequence ID" value="KAK1634109.1"/>
    <property type="molecule type" value="Genomic_DNA"/>
</dbReference>
<dbReference type="GeneID" id="85475745"/>
<dbReference type="AlphaFoldDB" id="A0AAI9ZNY1"/>
<reference evidence="3" key="1">
    <citation type="submission" date="2021-06" db="EMBL/GenBank/DDBJ databases">
        <title>Comparative genomics, transcriptomics and evolutionary studies reveal genomic signatures of adaptation to plant cell wall in hemibiotrophic fungi.</title>
        <authorList>
            <consortium name="DOE Joint Genome Institute"/>
            <person name="Baroncelli R."/>
            <person name="Diaz J.F."/>
            <person name="Benocci T."/>
            <person name="Peng M."/>
            <person name="Battaglia E."/>
            <person name="Haridas S."/>
            <person name="Andreopoulos W."/>
            <person name="Labutti K."/>
            <person name="Pangilinan J."/>
            <person name="Floch G.L."/>
            <person name="Makela M.R."/>
            <person name="Henrissat B."/>
            <person name="Grigoriev I.V."/>
            <person name="Crouch J.A."/>
            <person name="De Vries R.P."/>
            <person name="Sukno S.A."/>
            <person name="Thon M.R."/>
        </authorList>
    </citation>
    <scope>NUCLEOTIDE SEQUENCE</scope>
    <source>
        <strain evidence="3">CBS 102054</strain>
    </source>
</reference>
<feature type="compositionally biased region" description="Gly residues" evidence="1">
    <location>
        <begin position="87"/>
        <end position="97"/>
    </location>
</feature>
<evidence type="ECO:0000313" key="4">
    <source>
        <dbReference type="Proteomes" id="UP001243989"/>
    </source>
</evidence>
<protein>
    <recommendedName>
        <fullName evidence="5">Secreted protein</fullName>
    </recommendedName>
</protein>
<feature type="chain" id="PRO_5042474148" description="Secreted protein" evidence="2">
    <location>
        <begin position="35"/>
        <end position="97"/>
    </location>
</feature>